<evidence type="ECO:0000313" key="4">
    <source>
        <dbReference type="EMBL" id="CAD8650385.1"/>
    </source>
</evidence>
<feature type="domain" description="Plastid division protein CDP1-like 1st alpha solenoid" evidence="3">
    <location>
        <begin position="188"/>
        <end position="334"/>
    </location>
</feature>
<gene>
    <name evidence="4" type="ORF">POBO1169_LOCUS1511</name>
</gene>
<dbReference type="GO" id="GO:0009706">
    <property type="term" value="C:chloroplast inner membrane"/>
    <property type="evidence" value="ECO:0007669"/>
    <property type="project" value="TreeGrafter"/>
</dbReference>
<dbReference type="EMBL" id="HBFA01003018">
    <property type="protein sequence ID" value="CAD8650385.1"/>
    <property type="molecule type" value="Transcribed_RNA"/>
</dbReference>
<dbReference type="InterPro" id="IPR058032">
    <property type="entry name" value="CDP1-like_a_solenoid_1"/>
</dbReference>
<organism evidence="4">
    <name type="scientific">Pyramimonas obovata</name>
    <dbReference type="NCBI Taxonomy" id="1411642"/>
    <lineage>
        <taxon>Eukaryota</taxon>
        <taxon>Viridiplantae</taxon>
        <taxon>Chlorophyta</taxon>
        <taxon>Pyramimonadophyceae</taxon>
        <taxon>Pyramimonadales</taxon>
        <taxon>Pyramimonadaceae</taxon>
        <taxon>Pyramimonas</taxon>
        <taxon>Pyramimonas incertae sedis</taxon>
    </lineage>
</organism>
<reference evidence="4" key="1">
    <citation type="submission" date="2021-01" db="EMBL/GenBank/DDBJ databases">
        <authorList>
            <person name="Corre E."/>
            <person name="Pelletier E."/>
            <person name="Niang G."/>
            <person name="Scheremetjew M."/>
            <person name="Finn R."/>
            <person name="Kale V."/>
            <person name="Holt S."/>
            <person name="Cochrane G."/>
            <person name="Meng A."/>
            <person name="Brown T."/>
            <person name="Cohen L."/>
        </authorList>
    </citation>
    <scope>NUCLEOTIDE SEQUENCE</scope>
    <source>
        <strain evidence="4">CCMP722</strain>
    </source>
</reference>
<feature type="domain" description="Plastid division protein CDP1-like 2nd alpha solenoid" evidence="2">
    <location>
        <begin position="350"/>
        <end position="517"/>
    </location>
</feature>
<dbReference type="PANTHER" id="PTHR33925:SF1">
    <property type="entry name" value="PROTEIN ACCUMULATION AND REPLICATION OF CHLOROPLASTS 6, CHLOROPLASTIC"/>
    <property type="match status" value="1"/>
</dbReference>
<dbReference type="PANTHER" id="PTHR33925">
    <property type="entry name" value="PLASTID DIVISION PROTEIN CDP1, CHLOROPLASTIC-RELATED"/>
    <property type="match status" value="1"/>
</dbReference>
<dbReference type="InterPro" id="IPR025344">
    <property type="entry name" value="CDP1-like_IMS"/>
</dbReference>
<evidence type="ECO:0008006" key="5">
    <source>
        <dbReference type="Google" id="ProtNLM"/>
    </source>
</evidence>
<sequence length="798" mass="86613">MVSSQIINNTVVIRGQGPLHDRRVCTALASPRVGASLRVCARARCFATSTKTCSTFSPSSLLSASPTSFISARLPIGRTRVGQSSEGRSRGTWVVEAVLQPFPSTQREKTMTIPLNYYKVLDATDSMGPAEIQQKCDEMLGQQPEGQYSDIALGCRAHILRAAATCLMDQVEKEEYDETLLKMEPVVEVPMSQVPGVLALLQEVGEMESTVQIGTEYLTLSTDIEESRQDAALALALAYCELGREAMSANPPLVTRGCDFLELALKALQDEGGAYLAPGLQEDIDRTLEDMAPACVLEILARPDVPENETARADALEGLKALLWETAGTSDEQEEREARAELMRTAYPLLTSMEQVKMNAEAPRHIPAEPKEVYLTALAHVAGGFAYGDPSLVLVADELLLQLQEAQAGQPDAQDVSIERGMVCLLLGMVDESIQCLGLESPEGDQGIKSFVEAHRTEDGEILGGMCLLLERWLVEAVLSKFRDTKASAPAANINSMWFEDEEIQQRLVSLERSPSVVSRTADMFSSAAAAVTGAVSVALKAVGETTSKAARSASNVEWPKAAGPAGRREEANEYGYEYDSASVVQEATRIGETEEYVEQQGKLSHATKMALGVALGLTGLGGALWLAAKKRPDLFKMPTKVETSVKASSPTTVTTPATKGQADLTKPEALDVASAKALVEKWQHIKAQALGGKHTVSLLGDILDGYMLTQWKARANDVRQHGWYWEYTLVGLKIDSVVMSENNTKATVQATLQEAAQLYDRGRPDNNDAYRSTYCARYEMNFRPGLGWRISSGAVLY</sequence>
<protein>
    <recommendedName>
        <fullName evidence="5">ARC6 IMS domain-containing protein</fullName>
    </recommendedName>
</protein>
<evidence type="ECO:0000259" key="3">
    <source>
        <dbReference type="Pfam" id="PF25515"/>
    </source>
</evidence>
<dbReference type="GO" id="GO:0010020">
    <property type="term" value="P:chloroplast fission"/>
    <property type="evidence" value="ECO:0007669"/>
    <property type="project" value="TreeGrafter"/>
</dbReference>
<dbReference type="Pfam" id="PF23468">
    <property type="entry name" value="ARC6"/>
    <property type="match status" value="1"/>
</dbReference>
<feature type="domain" description="Plastid division protein CDP1-like IMS" evidence="1">
    <location>
        <begin position="676"/>
        <end position="791"/>
    </location>
</feature>
<evidence type="ECO:0000259" key="2">
    <source>
        <dbReference type="Pfam" id="PF23468"/>
    </source>
</evidence>
<dbReference type="AlphaFoldDB" id="A0A7S0MSV3"/>
<accession>A0A7S0MSV3</accession>
<dbReference type="Pfam" id="PF13355">
    <property type="entry name" value="ARC6-like_IMS"/>
    <property type="match status" value="1"/>
</dbReference>
<dbReference type="InterPro" id="IPR057137">
    <property type="entry name" value="CDP1-like_a_solenoid_2"/>
</dbReference>
<dbReference type="Pfam" id="PF25515">
    <property type="entry name" value="Arm_PDR"/>
    <property type="match status" value="1"/>
</dbReference>
<evidence type="ECO:0000259" key="1">
    <source>
        <dbReference type="Pfam" id="PF13355"/>
    </source>
</evidence>
<name>A0A7S0MSV3_9CHLO</name>
<proteinExistence type="predicted"/>
<dbReference type="InterPro" id="IPR044685">
    <property type="entry name" value="CPD1-like"/>
</dbReference>